<dbReference type="InterPro" id="IPR001867">
    <property type="entry name" value="OmpR/PhoB-type_DNA-bd"/>
</dbReference>
<dbReference type="InterPro" id="IPR011006">
    <property type="entry name" value="CheY-like_superfamily"/>
</dbReference>
<protein>
    <recommendedName>
        <fullName evidence="2">Probable transcriptional regulator ycf27</fullName>
    </recommendedName>
    <alternativeName>
        <fullName evidence="8">OmpR-like protein</fullName>
    </alternativeName>
</protein>
<dbReference type="Gene3D" id="6.10.250.690">
    <property type="match status" value="1"/>
</dbReference>
<evidence type="ECO:0000256" key="5">
    <source>
        <dbReference type="ARBA" id="ARBA00023015"/>
    </source>
</evidence>
<keyword evidence="5" id="KW-0805">Transcription regulation</keyword>
<sequence>MENQKHTILVVDDEASIRGILAARLSMVGYHVVTAADGEAALEAFRQTAPALVVLDVMMPKLDGYKVCQALRQVSSVPIIMLTALADVAERVTALELGADDYMVKPFSPKELEARIRSILRRVRQSTSLTSCLDIIQVGSLQIDINKQRAYKGAKHIPLTYIEFKLLEVLVKRGGTAISRHDLLQQVWGWSYASERHVDTRVVDVHITRLRAKVEANPKEPEFILTVRGTGYQFQQLHSGNEKTQHKSSTIYRSENPLGADK</sequence>
<dbReference type="AlphaFoldDB" id="A0A6J4KIF5"/>
<dbReference type="SMART" id="SM00448">
    <property type="entry name" value="REC"/>
    <property type="match status" value="1"/>
</dbReference>
<feature type="modified residue" description="4-aspartylphosphate" evidence="9">
    <location>
        <position position="56"/>
    </location>
</feature>
<dbReference type="SMART" id="SM00862">
    <property type="entry name" value="Trans_reg_C"/>
    <property type="match status" value="1"/>
</dbReference>
<dbReference type="EMBL" id="CADCTY010000225">
    <property type="protein sequence ID" value="CAA9306031.1"/>
    <property type="molecule type" value="Genomic_DNA"/>
</dbReference>
<comment type="function">
    <text evidence="1">Probable promoter-specific protein mediating the interaction between DNA and RNA polymerase.</text>
</comment>
<dbReference type="Gene3D" id="1.10.10.10">
    <property type="entry name" value="Winged helix-like DNA-binding domain superfamily/Winged helix DNA-binding domain"/>
    <property type="match status" value="1"/>
</dbReference>
<dbReference type="GO" id="GO:0032993">
    <property type="term" value="C:protein-DNA complex"/>
    <property type="evidence" value="ECO:0007669"/>
    <property type="project" value="TreeGrafter"/>
</dbReference>
<evidence type="ECO:0000256" key="4">
    <source>
        <dbReference type="ARBA" id="ARBA00023012"/>
    </source>
</evidence>
<dbReference type="GO" id="GO:0005829">
    <property type="term" value="C:cytosol"/>
    <property type="evidence" value="ECO:0007669"/>
    <property type="project" value="TreeGrafter"/>
</dbReference>
<organism evidence="14">
    <name type="scientific">uncultured Leptolyngbya sp</name>
    <dbReference type="NCBI Taxonomy" id="332963"/>
    <lineage>
        <taxon>Bacteria</taxon>
        <taxon>Bacillati</taxon>
        <taxon>Cyanobacteriota</taxon>
        <taxon>Cyanophyceae</taxon>
        <taxon>Leptolyngbyales</taxon>
        <taxon>Leptolyngbyaceae</taxon>
        <taxon>Leptolyngbya group</taxon>
        <taxon>Leptolyngbya</taxon>
        <taxon>environmental samples</taxon>
    </lineage>
</organism>
<dbReference type="GO" id="GO:0000156">
    <property type="term" value="F:phosphorelay response regulator activity"/>
    <property type="evidence" value="ECO:0007669"/>
    <property type="project" value="TreeGrafter"/>
</dbReference>
<dbReference type="Gene3D" id="3.40.50.2300">
    <property type="match status" value="1"/>
</dbReference>
<feature type="domain" description="Response regulatory" evidence="12">
    <location>
        <begin position="7"/>
        <end position="120"/>
    </location>
</feature>
<accession>A0A6J4KIF5</accession>
<evidence type="ECO:0000259" key="13">
    <source>
        <dbReference type="PROSITE" id="PS51755"/>
    </source>
</evidence>
<keyword evidence="7" id="KW-0804">Transcription</keyword>
<dbReference type="PANTHER" id="PTHR48111:SF65">
    <property type="entry name" value="OMPR SUBFAMILY"/>
    <property type="match status" value="1"/>
</dbReference>
<evidence type="ECO:0000256" key="6">
    <source>
        <dbReference type="ARBA" id="ARBA00023125"/>
    </source>
</evidence>
<feature type="region of interest" description="Disordered" evidence="11">
    <location>
        <begin position="238"/>
        <end position="262"/>
    </location>
</feature>
<dbReference type="FunFam" id="3.40.50.2300:FF:000001">
    <property type="entry name" value="DNA-binding response regulator PhoB"/>
    <property type="match status" value="1"/>
</dbReference>
<evidence type="ECO:0000256" key="2">
    <source>
        <dbReference type="ARBA" id="ARBA00015955"/>
    </source>
</evidence>
<name>A0A6J4KIF5_9CYAN</name>
<feature type="domain" description="OmpR/PhoB-type" evidence="13">
    <location>
        <begin position="133"/>
        <end position="236"/>
    </location>
</feature>
<gene>
    <name evidence="14" type="ORF">AVDCRST_MAG94-684</name>
</gene>
<dbReference type="CDD" id="cd17574">
    <property type="entry name" value="REC_OmpR"/>
    <property type="match status" value="1"/>
</dbReference>
<dbReference type="SUPFAM" id="SSF52172">
    <property type="entry name" value="CheY-like"/>
    <property type="match status" value="1"/>
</dbReference>
<dbReference type="InterPro" id="IPR039420">
    <property type="entry name" value="WalR-like"/>
</dbReference>
<keyword evidence="3 9" id="KW-0597">Phosphoprotein</keyword>
<evidence type="ECO:0000256" key="9">
    <source>
        <dbReference type="PROSITE-ProRule" id="PRU00169"/>
    </source>
</evidence>
<reference evidence="14" key="1">
    <citation type="submission" date="2020-02" db="EMBL/GenBank/DDBJ databases">
        <authorList>
            <person name="Meier V. D."/>
        </authorList>
    </citation>
    <scope>NUCLEOTIDE SEQUENCE</scope>
    <source>
        <strain evidence="14">AVDCRST_MAG94</strain>
    </source>
</reference>
<evidence type="ECO:0000256" key="10">
    <source>
        <dbReference type="PROSITE-ProRule" id="PRU01091"/>
    </source>
</evidence>
<dbReference type="PANTHER" id="PTHR48111">
    <property type="entry name" value="REGULATOR OF RPOS"/>
    <property type="match status" value="1"/>
</dbReference>
<dbReference type="Pfam" id="PF00072">
    <property type="entry name" value="Response_reg"/>
    <property type="match status" value="1"/>
</dbReference>
<evidence type="ECO:0000259" key="12">
    <source>
        <dbReference type="PROSITE" id="PS50110"/>
    </source>
</evidence>
<evidence type="ECO:0000256" key="8">
    <source>
        <dbReference type="ARBA" id="ARBA00032623"/>
    </source>
</evidence>
<keyword evidence="6 10" id="KW-0238">DNA-binding</keyword>
<evidence type="ECO:0000256" key="11">
    <source>
        <dbReference type="SAM" id="MobiDB-lite"/>
    </source>
</evidence>
<feature type="DNA-binding region" description="OmpR/PhoB-type" evidence="10">
    <location>
        <begin position="133"/>
        <end position="236"/>
    </location>
</feature>
<evidence type="ECO:0000256" key="7">
    <source>
        <dbReference type="ARBA" id="ARBA00023163"/>
    </source>
</evidence>
<evidence type="ECO:0000256" key="3">
    <source>
        <dbReference type="ARBA" id="ARBA00022553"/>
    </source>
</evidence>
<dbReference type="Pfam" id="PF00486">
    <property type="entry name" value="Trans_reg_C"/>
    <property type="match status" value="1"/>
</dbReference>
<dbReference type="InterPro" id="IPR036388">
    <property type="entry name" value="WH-like_DNA-bd_sf"/>
</dbReference>
<dbReference type="PROSITE" id="PS50110">
    <property type="entry name" value="RESPONSE_REGULATORY"/>
    <property type="match status" value="1"/>
</dbReference>
<keyword evidence="4" id="KW-0902">Two-component regulatory system</keyword>
<dbReference type="InterPro" id="IPR001789">
    <property type="entry name" value="Sig_transdc_resp-reg_receiver"/>
</dbReference>
<proteinExistence type="predicted"/>
<dbReference type="GO" id="GO:0006355">
    <property type="term" value="P:regulation of DNA-templated transcription"/>
    <property type="evidence" value="ECO:0007669"/>
    <property type="project" value="InterPro"/>
</dbReference>
<evidence type="ECO:0000256" key="1">
    <source>
        <dbReference type="ARBA" id="ARBA00003612"/>
    </source>
</evidence>
<dbReference type="CDD" id="cd00383">
    <property type="entry name" value="trans_reg_C"/>
    <property type="match status" value="1"/>
</dbReference>
<dbReference type="PROSITE" id="PS51755">
    <property type="entry name" value="OMPR_PHOB"/>
    <property type="match status" value="1"/>
</dbReference>
<evidence type="ECO:0000313" key="14">
    <source>
        <dbReference type="EMBL" id="CAA9306031.1"/>
    </source>
</evidence>
<dbReference type="NCBIfam" id="NF045944">
    <property type="entry name" value="ResRegRpaBCyano"/>
    <property type="match status" value="1"/>
</dbReference>
<dbReference type="GO" id="GO:0000976">
    <property type="term" value="F:transcription cis-regulatory region binding"/>
    <property type="evidence" value="ECO:0007669"/>
    <property type="project" value="TreeGrafter"/>
</dbReference>